<reference evidence="1" key="2">
    <citation type="submission" date="2019-01" db="UniProtKB">
        <authorList>
            <consortium name="EnsemblPlants"/>
        </authorList>
    </citation>
    <scope>IDENTIFICATION</scope>
    <source>
        <strain evidence="1">cv. Heinz 1706</strain>
    </source>
</reference>
<keyword evidence="2" id="KW-1185">Reference proteome</keyword>
<dbReference type="Proteomes" id="UP000004994">
    <property type="component" value="Chromosome 4"/>
</dbReference>
<name>A0A3Q7FZG2_SOLLC</name>
<protein>
    <submittedName>
        <fullName evidence="1">Uncharacterized protein</fullName>
    </submittedName>
</protein>
<dbReference type="InParanoid" id="A0A3Q7FZG2"/>
<evidence type="ECO:0000313" key="2">
    <source>
        <dbReference type="Proteomes" id="UP000004994"/>
    </source>
</evidence>
<dbReference type="AlphaFoldDB" id="A0A3Q7FZG2"/>
<sequence>RKKEIKNKNPSSSYLVSFSPKYQFYRSPKFSPFFSSFSNLFSRLNHG</sequence>
<reference evidence="1" key="1">
    <citation type="journal article" date="2012" name="Nature">
        <title>The tomato genome sequence provides insights into fleshy fruit evolution.</title>
        <authorList>
            <consortium name="Tomato Genome Consortium"/>
        </authorList>
    </citation>
    <scope>NUCLEOTIDE SEQUENCE [LARGE SCALE GENOMIC DNA]</scope>
    <source>
        <strain evidence="1">cv. Heinz 1706</strain>
    </source>
</reference>
<organism evidence="1">
    <name type="scientific">Solanum lycopersicum</name>
    <name type="common">Tomato</name>
    <name type="synonym">Lycopersicon esculentum</name>
    <dbReference type="NCBI Taxonomy" id="4081"/>
    <lineage>
        <taxon>Eukaryota</taxon>
        <taxon>Viridiplantae</taxon>
        <taxon>Streptophyta</taxon>
        <taxon>Embryophyta</taxon>
        <taxon>Tracheophyta</taxon>
        <taxon>Spermatophyta</taxon>
        <taxon>Magnoliopsida</taxon>
        <taxon>eudicotyledons</taxon>
        <taxon>Gunneridae</taxon>
        <taxon>Pentapetalae</taxon>
        <taxon>asterids</taxon>
        <taxon>lamiids</taxon>
        <taxon>Solanales</taxon>
        <taxon>Solanaceae</taxon>
        <taxon>Solanoideae</taxon>
        <taxon>Solaneae</taxon>
        <taxon>Solanum</taxon>
        <taxon>Solanum subgen. Lycopersicon</taxon>
    </lineage>
</organism>
<proteinExistence type="predicted"/>
<evidence type="ECO:0000313" key="1">
    <source>
        <dbReference type="EnsemblPlants" id="Solyc04g011370.3.1"/>
    </source>
</evidence>
<dbReference type="Gramene" id="Solyc04g011370.3.1">
    <property type="protein sequence ID" value="Solyc04g011370.3.1"/>
    <property type="gene ID" value="Solyc04g011370.3"/>
</dbReference>
<dbReference type="EnsemblPlants" id="Solyc04g011370.3.1">
    <property type="protein sequence ID" value="Solyc04g011370.3.1"/>
    <property type="gene ID" value="Solyc04g011370.3"/>
</dbReference>
<accession>A0A3Q7FZG2</accession>